<sequence>MNIKCMWYWNPKYNFSSGFRPLNCDSDILKFVEDVKGFDLADVYVEHSIEVINEFEIVCYDEDDGPNYADDEVDTDVKIISDHDEAEVEVGSEHVEADVYVRMGENKKSDDGDDDDEDYIRSESCLSSFSDDDYKFNEQATDGEQNVDLDWTTVIPCDDAKRLCGVQQDQQLYQYEKGKW</sequence>
<proteinExistence type="predicted"/>
<dbReference type="Proteomes" id="UP001157006">
    <property type="component" value="Chromosome 6"/>
</dbReference>
<reference evidence="1 2" key="1">
    <citation type="submission" date="2023-01" db="EMBL/GenBank/DDBJ databases">
        <authorList>
            <person name="Kreplak J."/>
        </authorList>
    </citation>
    <scope>NUCLEOTIDE SEQUENCE [LARGE SCALE GENOMIC DNA]</scope>
</reference>
<evidence type="ECO:0000313" key="1">
    <source>
        <dbReference type="EMBL" id="CAI8619499.1"/>
    </source>
</evidence>
<evidence type="ECO:0000313" key="2">
    <source>
        <dbReference type="Proteomes" id="UP001157006"/>
    </source>
</evidence>
<protein>
    <submittedName>
        <fullName evidence="1">Uncharacterized protein</fullName>
    </submittedName>
</protein>
<organism evidence="1 2">
    <name type="scientific">Vicia faba</name>
    <name type="common">Broad bean</name>
    <name type="synonym">Faba vulgaris</name>
    <dbReference type="NCBI Taxonomy" id="3906"/>
    <lineage>
        <taxon>Eukaryota</taxon>
        <taxon>Viridiplantae</taxon>
        <taxon>Streptophyta</taxon>
        <taxon>Embryophyta</taxon>
        <taxon>Tracheophyta</taxon>
        <taxon>Spermatophyta</taxon>
        <taxon>Magnoliopsida</taxon>
        <taxon>eudicotyledons</taxon>
        <taxon>Gunneridae</taxon>
        <taxon>Pentapetalae</taxon>
        <taxon>rosids</taxon>
        <taxon>fabids</taxon>
        <taxon>Fabales</taxon>
        <taxon>Fabaceae</taxon>
        <taxon>Papilionoideae</taxon>
        <taxon>50 kb inversion clade</taxon>
        <taxon>NPAAA clade</taxon>
        <taxon>Hologalegina</taxon>
        <taxon>IRL clade</taxon>
        <taxon>Fabeae</taxon>
        <taxon>Vicia</taxon>
    </lineage>
</organism>
<accession>A0AAV1BA67</accession>
<name>A0AAV1BA67_VICFA</name>
<keyword evidence="2" id="KW-1185">Reference proteome</keyword>
<dbReference type="AlphaFoldDB" id="A0AAV1BA67"/>
<dbReference type="EMBL" id="OX451741">
    <property type="protein sequence ID" value="CAI8619499.1"/>
    <property type="molecule type" value="Genomic_DNA"/>
</dbReference>
<gene>
    <name evidence="1" type="ORF">VFH_VI173880</name>
</gene>